<dbReference type="EMBL" id="MHWD01000013">
    <property type="protein sequence ID" value="OHB04141.1"/>
    <property type="molecule type" value="Genomic_DNA"/>
</dbReference>
<accession>A0A1G2U3Q3</accession>
<proteinExistence type="predicted"/>
<name>A0A1G2U3Q3_9BACT</name>
<gene>
    <name evidence="1" type="ORF">A2920_01785</name>
</gene>
<dbReference type="Proteomes" id="UP000179283">
    <property type="component" value="Unassembled WGS sequence"/>
</dbReference>
<comment type="caution">
    <text evidence="1">The sequence shown here is derived from an EMBL/GenBank/DDBJ whole genome shotgun (WGS) entry which is preliminary data.</text>
</comment>
<reference evidence="1 2" key="1">
    <citation type="journal article" date="2016" name="Nat. Commun.">
        <title>Thousands of microbial genomes shed light on interconnected biogeochemical processes in an aquifer system.</title>
        <authorList>
            <person name="Anantharaman K."/>
            <person name="Brown C.T."/>
            <person name="Hug L.A."/>
            <person name="Sharon I."/>
            <person name="Castelle C.J."/>
            <person name="Probst A.J."/>
            <person name="Thomas B.C."/>
            <person name="Singh A."/>
            <person name="Wilkins M.J."/>
            <person name="Karaoz U."/>
            <person name="Brodie E.L."/>
            <person name="Williams K.H."/>
            <person name="Hubbard S.S."/>
            <person name="Banfield J.F."/>
        </authorList>
    </citation>
    <scope>NUCLEOTIDE SEQUENCE [LARGE SCALE GENOMIC DNA]</scope>
</reference>
<evidence type="ECO:0000313" key="1">
    <source>
        <dbReference type="EMBL" id="OHB04141.1"/>
    </source>
</evidence>
<evidence type="ECO:0000313" key="2">
    <source>
        <dbReference type="Proteomes" id="UP000179283"/>
    </source>
</evidence>
<dbReference type="AlphaFoldDB" id="A0A1G2U3Q3"/>
<protein>
    <submittedName>
        <fullName evidence="1">Uncharacterized protein</fullName>
    </submittedName>
</protein>
<organism evidence="1 2">
    <name type="scientific">Candidatus Zambryskibacteria bacterium RIFCSPLOWO2_01_FULL_43_17</name>
    <dbReference type="NCBI Taxonomy" id="1802760"/>
    <lineage>
        <taxon>Bacteria</taxon>
        <taxon>Candidatus Zambryskiibacteriota</taxon>
    </lineage>
</organism>
<sequence length="65" mass="7956">MRNWSTDTTELEKNPEQYAIWKLEQMVNFGLQGEKLNRQLLEKYWDKIVIDSSRRKYLRHILDVS</sequence>